<comment type="caution">
    <text evidence="1">The sequence shown here is derived from an EMBL/GenBank/DDBJ whole genome shotgun (WGS) entry which is preliminary data.</text>
</comment>
<dbReference type="Proteomes" id="UP000559027">
    <property type="component" value="Unassembled WGS sequence"/>
</dbReference>
<proteinExistence type="predicted"/>
<reference evidence="1 2" key="1">
    <citation type="journal article" date="2020" name="ISME J.">
        <title>Uncovering the hidden diversity of litter-decomposition mechanisms in mushroom-forming fungi.</title>
        <authorList>
            <person name="Floudas D."/>
            <person name="Bentzer J."/>
            <person name="Ahren D."/>
            <person name="Johansson T."/>
            <person name="Persson P."/>
            <person name="Tunlid A."/>
        </authorList>
    </citation>
    <scope>NUCLEOTIDE SEQUENCE [LARGE SCALE GENOMIC DNA]</scope>
    <source>
        <strain evidence="1 2">CBS 146.42</strain>
    </source>
</reference>
<organism evidence="1 2">
    <name type="scientific">Leucocoprinus leucothites</name>
    <dbReference type="NCBI Taxonomy" id="201217"/>
    <lineage>
        <taxon>Eukaryota</taxon>
        <taxon>Fungi</taxon>
        <taxon>Dikarya</taxon>
        <taxon>Basidiomycota</taxon>
        <taxon>Agaricomycotina</taxon>
        <taxon>Agaricomycetes</taxon>
        <taxon>Agaricomycetidae</taxon>
        <taxon>Agaricales</taxon>
        <taxon>Agaricineae</taxon>
        <taxon>Agaricaceae</taxon>
        <taxon>Leucocoprinus</taxon>
    </lineage>
</organism>
<protein>
    <submittedName>
        <fullName evidence="1">Uncharacterized protein</fullName>
    </submittedName>
</protein>
<gene>
    <name evidence="1" type="ORF">D9756_007487</name>
</gene>
<keyword evidence="2" id="KW-1185">Reference proteome</keyword>
<sequence>MELFSDPDWLDAEGLEVDADAANGSVDVGVFGNPSTPAASRTLQDDGMADTVGSMATKTSWKMRSRRMLKKAANRHFSKGEDLNLARGFMNFFSGKRVISRRISSL</sequence>
<dbReference type="AlphaFoldDB" id="A0A8H5D1L6"/>
<accession>A0A8H5D1L6</accession>
<dbReference type="EMBL" id="JAACJO010000012">
    <property type="protein sequence ID" value="KAF5351840.1"/>
    <property type="molecule type" value="Genomic_DNA"/>
</dbReference>
<evidence type="ECO:0000313" key="1">
    <source>
        <dbReference type="EMBL" id="KAF5351840.1"/>
    </source>
</evidence>
<name>A0A8H5D1L6_9AGAR</name>
<evidence type="ECO:0000313" key="2">
    <source>
        <dbReference type="Proteomes" id="UP000559027"/>
    </source>
</evidence>